<evidence type="ECO:0000256" key="1">
    <source>
        <dbReference type="ARBA" id="ARBA00004123"/>
    </source>
</evidence>
<dbReference type="EMBL" id="KV417584">
    <property type="protein sequence ID" value="KZP17322.1"/>
    <property type="molecule type" value="Genomic_DNA"/>
</dbReference>
<evidence type="ECO:0008006" key="5">
    <source>
        <dbReference type="Google" id="ProtNLM"/>
    </source>
</evidence>
<dbReference type="AlphaFoldDB" id="A0A166FZD8"/>
<accession>A0A166FZD8</accession>
<evidence type="ECO:0000313" key="3">
    <source>
        <dbReference type="EMBL" id="KZP17322.1"/>
    </source>
</evidence>
<gene>
    <name evidence="3" type="ORF">FIBSPDRAFT_957333</name>
</gene>
<dbReference type="PANTHER" id="PTHR31001:SF90">
    <property type="entry name" value="CENTROMERE DNA-BINDING PROTEIN COMPLEX CBF3 SUBUNIT B"/>
    <property type="match status" value="1"/>
</dbReference>
<dbReference type="Proteomes" id="UP000076532">
    <property type="component" value="Unassembled WGS sequence"/>
</dbReference>
<organism evidence="3 4">
    <name type="scientific">Athelia psychrophila</name>
    <dbReference type="NCBI Taxonomy" id="1759441"/>
    <lineage>
        <taxon>Eukaryota</taxon>
        <taxon>Fungi</taxon>
        <taxon>Dikarya</taxon>
        <taxon>Basidiomycota</taxon>
        <taxon>Agaricomycotina</taxon>
        <taxon>Agaricomycetes</taxon>
        <taxon>Agaricomycetidae</taxon>
        <taxon>Atheliales</taxon>
        <taxon>Atheliaceae</taxon>
        <taxon>Athelia</taxon>
    </lineage>
</organism>
<proteinExistence type="predicted"/>
<keyword evidence="2" id="KW-0539">Nucleus</keyword>
<reference evidence="3 4" key="1">
    <citation type="journal article" date="2016" name="Mol. Biol. Evol.">
        <title>Comparative Genomics of Early-Diverging Mushroom-Forming Fungi Provides Insights into the Origins of Lignocellulose Decay Capabilities.</title>
        <authorList>
            <person name="Nagy L.G."/>
            <person name="Riley R."/>
            <person name="Tritt A."/>
            <person name="Adam C."/>
            <person name="Daum C."/>
            <person name="Floudas D."/>
            <person name="Sun H."/>
            <person name="Yadav J.S."/>
            <person name="Pangilinan J."/>
            <person name="Larsson K.H."/>
            <person name="Matsuura K."/>
            <person name="Barry K."/>
            <person name="Labutti K."/>
            <person name="Kuo R."/>
            <person name="Ohm R.A."/>
            <person name="Bhattacharya S.S."/>
            <person name="Shirouzu T."/>
            <person name="Yoshinaga Y."/>
            <person name="Martin F.M."/>
            <person name="Grigoriev I.V."/>
            <person name="Hibbett D.S."/>
        </authorList>
    </citation>
    <scope>NUCLEOTIDE SEQUENCE [LARGE SCALE GENOMIC DNA]</scope>
    <source>
        <strain evidence="3 4">CBS 109695</strain>
    </source>
</reference>
<dbReference type="GO" id="GO:0005634">
    <property type="term" value="C:nucleus"/>
    <property type="evidence" value="ECO:0007669"/>
    <property type="project" value="UniProtKB-SubCell"/>
</dbReference>
<dbReference type="PANTHER" id="PTHR31001">
    <property type="entry name" value="UNCHARACTERIZED TRANSCRIPTIONAL REGULATORY PROTEIN"/>
    <property type="match status" value="1"/>
</dbReference>
<keyword evidence="4" id="KW-1185">Reference proteome</keyword>
<name>A0A166FZD8_9AGAM</name>
<dbReference type="STRING" id="436010.A0A166FZD8"/>
<evidence type="ECO:0000256" key="2">
    <source>
        <dbReference type="ARBA" id="ARBA00023242"/>
    </source>
</evidence>
<dbReference type="OrthoDB" id="3362851at2759"/>
<comment type="subcellular location">
    <subcellularLocation>
        <location evidence="1">Nucleus</location>
    </subcellularLocation>
</comment>
<protein>
    <recommendedName>
        <fullName evidence="5">Transcription factor domain-containing protein</fullName>
    </recommendedName>
</protein>
<sequence length="522" mass="58351">MLPDPAVARKLSKTYLEGPFHRGWPIVHTPSFRQEEAAFFALPPNVQRVSTDPAWIALYMMILGLGIKALSSDEALNLLTEYHSEEISRLPRAFYHASVLALEVANVDVIPQIRHIQVSLIHLSYLFHLGSSMEDRHLAKRHLTAAITSAESLGLDELGNDASKAPLRDPAFINLSVNVAFEMSKRLYHLVLFTSCTSWKRRKMYRLMATEHSKNASSTEHPLNLEDDDLLQSDLSERPLTEWTHASLSRVKIGSVYGLQVQAFIKANSAGEPPWEDCLKHCEGLMVTLQRVPSPFAATDRGIDWMHICLYCSINHRIIRVHRPYMARSYTDPKYAQSSIISVESAKNIIAAQRLLLGWPALRPSFSKLWILAAALALSVDLTISIDMSHSREIFVSKRLQVSDALDIIRQEPIVDTISISPLTEQCFKIIEGLLAAADRGMALRETQPTVSPSGDLHNFFDDLPSAGFGTLPPPQPQTSPEFNLFDFLGPEAAQSQLEDDAELQFDLSTFDGWDSLDTNAI</sequence>
<evidence type="ECO:0000313" key="4">
    <source>
        <dbReference type="Proteomes" id="UP000076532"/>
    </source>
</evidence>
<dbReference type="CDD" id="cd12148">
    <property type="entry name" value="fungal_TF_MHR"/>
    <property type="match status" value="1"/>
</dbReference>
<dbReference type="InterPro" id="IPR050613">
    <property type="entry name" value="Sec_Metabolite_Reg"/>
</dbReference>